<evidence type="ECO:0000313" key="1">
    <source>
        <dbReference type="EMBL" id="RAK61498.1"/>
    </source>
</evidence>
<organism evidence="1 2">
    <name type="scientific">Phenylobacterium hankyongense</name>
    <dbReference type="NCBI Taxonomy" id="1813876"/>
    <lineage>
        <taxon>Bacteria</taxon>
        <taxon>Pseudomonadati</taxon>
        <taxon>Pseudomonadota</taxon>
        <taxon>Alphaproteobacteria</taxon>
        <taxon>Caulobacterales</taxon>
        <taxon>Caulobacteraceae</taxon>
        <taxon>Phenylobacterium</taxon>
    </lineage>
</organism>
<sequence length="63" mass="7040">MQYRVYKLNPAGRIVSGHWIEAEADSQARVTAHEMCDDATPAVELWQGQRRVALLPCEDDAVA</sequence>
<keyword evidence="2" id="KW-1185">Reference proteome</keyword>
<reference evidence="2" key="1">
    <citation type="submission" date="2018-05" db="EMBL/GenBank/DDBJ databases">
        <authorList>
            <person name="Li X."/>
        </authorList>
    </citation>
    <scope>NUCLEOTIDE SEQUENCE [LARGE SCALE GENOMIC DNA]</scope>
    <source>
        <strain evidence="2">HKS-05</strain>
    </source>
</reference>
<protein>
    <submittedName>
        <fullName evidence="1">Uncharacterized protein</fullName>
    </submittedName>
</protein>
<dbReference type="RefSeq" id="WP_111458789.1">
    <property type="nucleotide sequence ID" value="NZ_QFYP01000001.1"/>
</dbReference>
<accession>A0A328B915</accession>
<proteinExistence type="predicted"/>
<name>A0A328B915_9CAUL</name>
<dbReference type="EMBL" id="QFYP01000001">
    <property type="protein sequence ID" value="RAK61498.1"/>
    <property type="molecule type" value="Genomic_DNA"/>
</dbReference>
<comment type="caution">
    <text evidence="1">The sequence shown here is derived from an EMBL/GenBank/DDBJ whole genome shotgun (WGS) entry which is preliminary data.</text>
</comment>
<dbReference type="AlphaFoldDB" id="A0A328B915"/>
<gene>
    <name evidence="1" type="ORF">DJ021_17655</name>
</gene>
<evidence type="ECO:0000313" key="2">
    <source>
        <dbReference type="Proteomes" id="UP000249842"/>
    </source>
</evidence>
<dbReference type="OrthoDB" id="7586146at2"/>
<dbReference type="Proteomes" id="UP000249842">
    <property type="component" value="Unassembled WGS sequence"/>
</dbReference>